<keyword evidence="1" id="KW-0040">ANK repeat</keyword>
<dbReference type="InterPro" id="IPR036770">
    <property type="entry name" value="Ankyrin_rpt-contain_sf"/>
</dbReference>
<dbReference type="Pfam" id="PF12796">
    <property type="entry name" value="Ank_2"/>
    <property type="match status" value="1"/>
</dbReference>
<dbReference type="OrthoDB" id="1652385at2759"/>
<evidence type="ECO:0000256" key="2">
    <source>
        <dbReference type="SAM" id="MobiDB-lite"/>
    </source>
</evidence>
<dbReference type="PROSITE" id="PS50088">
    <property type="entry name" value="ANK_REPEAT"/>
    <property type="match status" value="1"/>
</dbReference>
<feature type="transmembrane region" description="Helical" evidence="3">
    <location>
        <begin position="517"/>
        <end position="537"/>
    </location>
</feature>
<keyword evidence="3" id="KW-0472">Membrane</keyword>
<keyword evidence="3" id="KW-0812">Transmembrane</keyword>
<comment type="caution">
    <text evidence="5">The sequence shown here is derived from an EMBL/GenBank/DDBJ whole genome shotgun (WGS) entry which is preliminary data.</text>
</comment>
<dbReference type="EMBL" id="VAHF01000003">
    <property type="protein sequence ID" value="TXG65808.1"/>
    <property type="molecule type" value="Genomic_DNA"/>
</dbReference>
<keyword evidence="6" id="KW-1185">Reference proteome</keyword>
<accession>A0A5C7I9K3</accession>
<evidence type="ECO:0000259" key="4">
    <source>
        <dbReference type="Pfam" id="PF13962"/>
    </source>
</evidence>
<evidence type="ECO:0000256" key="1">
    <source>
        <dbReference type="PROSITE-ProRule" id="PRU00023"/>
    </source>
</evidence>
<evidence type="ECO:0000256" key="3">
    <source>
        <dbReference type="SAM" id="Phobius"/>
    </source>
</evidence>
<dbReference type="GO" id="GO:0016020">
    <property type="term" value="C:membrane"/>
    <property type="evidence" value="ECO:0007669"/>
    <property type="project" value="TreeGrafter"/>
</dbReference>
<reference evidence="6" key="1">
    <citation type="journal article" date="2019" name="Gigascience">
        <title>De novo genome assembly of the endangered Acer yangbiense, a plant species with extremely small populations endemic to Yunnan Province, China.</title>
        <authorList>
            <person name="Yang J."/>
            <person name="Wariss H.M."/>
            <person name="Tao L."/>
            <person name="Zhang R."/>
            <person name="Yun Q."/>
            <person name="Hollingsworth P."/>
            <person name="Dao Z."/>
            <person name="Luo G."/>
            <person name="Guo H."/>
            <person name="Ma Y."/>
            <person name="Sun W."/>
        </authorList>
    </citation>
    <scope>NUCLEOTIDE SEQUENCE [LARGE SCALE GENOMIC DNA]</scope>
    <source>
        <strain evidence="6">cv. Malutang</strain>
    </source>
</reference>
<dbReference type="PANTHER" id="PTHR24177">
    <property type="entry name" value="CASKIN"/>
    <property type="match status" value="1"/>
</dbReference>
<dbReference type="AlphaFoldDB" id="A0A5C7I9K3"/>
<evidence type="ECO:0000313" key="6">
    <source>
        <dbReference type="Proteomes" id="UP000323000"/>
    </source>
</evidence>
<feature type="transmembrane region" description="Helical" evidence="3">
    <location>
        <begin position="549"/>
        <end position="573"/>
    </location>
</feature>
<keyword evidence="3" id="KW-1133">Transmembrane helix</keyword>
<sequence>MSVDGSSFSKSQMDLEVQLKERTKKRMNASKVKIGLYRPLIRAILENDLKAQRDFLSKYPEAIKDEIDEFGNTIFHLIVQASVNSASIKLLKELVSKVSKDFPKTLEIANVNNLTALHVAASAGNTKAVKLFLKMNKDLLIGTKVYQEEMNSTKEDLGDIELLPVHHAAFWAQEETVQYLLSGTGGWTDNFAKDSGDLLFKMLIEANLNGVALKLLKHYPDQLANPKENVFWNIIVDMLSEKYLAFKSGRRLGFWESLIYDCIPVKDDQDHVAWPPSEDSDLEMQNHKSSTNCPEEFPTLPQKAATIDAFGKRLFIGMWHALIHLVPGLKRIHDNKLMHTQTLEIVRLMISNVDWTYKKASKRLKKPVLTAAKLGIHEFVKEVLEAYPNSFLFYDKKGRNIFLLAVLYRKEKVFSLIHDQVASIRDYTNYVKEKEKLRNILHLAGELVPSSHVPGAALQMQRELQWFKGIRDLFQPFLQEQRNKFGKNPGEVFTKKHKKLMENGEKWMRETATSCSVVSALIITIVFAAAFTVPGGINSNGIPNYLNRTYFRIFAVSLAIALFASTTSVQMFLGMLTSRYAEEDFLEALPRKLIIGLITLFLSSSSMMVAFGAAFCIAISHPWKWVIILICLLGCLPVTLFAWMQFPLLVDIFRSTYGPSIFKSMKR</sequence>
<dbReference type="Gene3D" id="1.25.40.20">
    <property type="entry name" value="Ankyrin repeat-containing domain"/>
    <property type="match status" value="1"/>
</dbReference>
<feature type="transmembrane region" description="Helical" evidence="3">
    <location>
        <begin position="593"/>
        <end position="618"/>
    </location>
</feature>
<dbReference type="PANTHER" id="PTHR24177:SF365">
    <property type="entry name" value="ANKYRIN REPEAT-CONTAINING PROTEIN NPR4-LIKE ISOFORM X1"/>
    <property type="match status" value="1"/>
</dbReference>
<organism evidence="5 6">
    <name type="scientific">Acer yangbiense</name>
    <dbReference type="NCBI Taxonomy" id="1000413"/>
    <lineage>
        <taxon>Eukaryota</taxon>
        <taxon>Viridiplantae</taxon>
        <taxon>Streptophyta</taxon>
        <taxon>Embryophyta</taxon>
        <taxon>Tracheophyta</taxon>
        <taxon>Spermatophyta</taxon>
        <taxon>Magnoliopsida</taxon>
        <taxon>eudicotyledons</taxon>
        <taxon>Gunneridae</taxon>
        <taxon>Pentapetalae</taxon>
        <taxon>rosids</taxon>
        <taxon>malvids</taxon>
        <taxon>Sapindales</taxon>
        <taxon>Sapindaceae</taxon>
        <taxon>Hippocastanoideae</taxon>
        <taxon>Acereae</taxon>
        <taxon>Acer</taxon>
    </lineage>
</organism>
<dbReference type="InterPro" id="IPR026961">
    <property type="entry name" value="PGG_dom"/>
</dbReference>
<dbReference type="Pfam" id="PF13962">
    <property type="entry name" value="PGG"/>
    <property type="match status" value="1"/>
</dbReference>
<dbReference type="SMART" id="SM00248">
    <property type="entry name" value="ANK"/>
    <property type="match status" value="4"/>
</dbReference>
<name>A0A5C7I9K3_9ROSI</name>
<dbReference type="Proteomes" id="UP000323000">
    <property type="component" value="Chromosome 3"/>
</dbReference>
<feature type="transmembrane region" description="Helical" evidence="3">
    <location>
        <begin position="625"/>
        <end position="646"/>
    </location>
</feature>
<proteinExistence type="predicted"/>
<dbReference type="SUPFAM" id="SSF48403">
    <property type="entry name" value="Ankyrin repeat"/>
    <property type="match status" value="1"/>
</dbReference>
<dbReference type="PROSITE" id="PS50297">
    <property type="entry name" value="ANK_REP_REGION"/>
    <property type="match status" value="1"/>
</dbReference>
<feature type="region of interest" description="Disordered" evidence="2">
    <location>
        <begin position="276"/>
        <end position="295"/>
    </location>
</feature>
<feature type="domain" description="PGG" evidence="4">
    <location>
        <begin position="505"/>
        <end position="617"/>
    </location>
</feature>
<dbReference type="InterPro" id="IPR002110">
    <property type="entry name" value="Ankyrin_rpt"/>
</dbReference>
<feature type="repeat" description="ANK" evidence="1">
    <location>
        <begin position="112"/>
        <end position="144"/>
    </location>
</feature>
<protein>
    <recommendedName>
        <fullName evidence="4">PGG domain-containing protein</fullName>
    </recommendedName>
</protein>
<gene>
    <name evidence="5" type="ORF">EZV62_007083</name>
</gene>
<evidence type="ECO:0000313" key="5">
    <source>
        <dbReference type="EMBL" id="TXG65808.1"/>
    </source>
</evidence>